<evidence type="ECO:0000256" key="7">
    <source>
        <dbReference type="RuleBase" id="RU361139"/>
    </source>
</evidence>
<dbReference type="EC" id="1.2.4.1" evidence="2 7"/>
<accession>A0A401ZGA6</accession>
<evidence type="ECO:0000256" key="3">
    <source>
        <dbReference type="ARBA" id="ARBA00014159"/>
    </source>
</evidence>
<dbReference type="RefSeq" id="WP_126596897.1">
    <property type="nucleotide sequence ID" value="NZ_BIFQ01000001.1"/>
</dbReference>
<dbReference type="Pfam" id="PF00676">
    <property type="entry name" value="E1_dh"/>
    <property type="match status" value="1"/>
</dbReference>
<dbReference type="InterPro" id="IPR001017">
    <property type="entry name" value="DH_E1"/>
</dbReference>
<keyword evidence="10" id="KW-1185">Reference proteome</keyword>
<dbReference type="GO" id="GO:0006086">
    <property type="term" value="P:pyruvate decarboxylation to acetyl-CoA"/>
    <property type="evidence" value="ECO:0007669"/>
    <property type="project" value="InterPro"/>
</dbReference>
<evidence type="ECO:0000256" key="5">
    <source>
        <dbReference type="ARBA" id="ARBA00023052"/>
    </source>
</evidence>
<evidence type="ECO:0000259" key="8">
    <source>
        <dbReference type="Pfam" id="PF00676"/>
    </source>
</evidence>
<dbReference type="OrthoDB" id="9766715at2"/>
<reference evidence="10" key="1">
    <citation type="submission" date="2018-12" db="EMBL/GenBank/DDBJ databases">
        <title>Tengunoibacter tsumagoiensis gen. nov., sp. nov., Dictyobacter kobayashii sp. nov., D. alpinus sp. nov., and D. joshuensis sp. nov. and description of Dictyobacteraceae fam. nov. within the order Ktedonobacterales isolated from Tengu-no-mugimeshi.</title>
        <authorList>
            <person name="Wang C.M."/>
            <person name="Zheng Y."/>
            <person name="Sakai Y."/>
            <person name="Toyoda A."/>
            <person name="Minakuchi Y."/>
            <person name="Abe K."/>
            <person name="Yokota A."/>
            <person name="Yabe S."/>
        </authorList>
    </citation>
    <scope>NUCLEOTIDE SEQUENCE [LARGE SCALE GENOMIC DNA]</scope>
    <source>
        <strain evidence="10">S-27</strain>
    </source>
</reference>
<proteinExistence type="predicted"/>
<dbReference type="GO" id="GO:0004739">
    <property type="term" value="F:pyruvate dehydrogenase (acetyl-transferring) activity"/>
    <property type="evidence" value="ECO:0007669"/>
    <property type="project" value="UniProtKB-UniRule"/>
</dbReference>
<keyword evidence="6 7" id="KW-0670">Pyruvate</keyword>
<dbReference type="Proteomes" id="UP000287224">
    <property type="component" value="Unassembled WGS sequence"/>
</dbReference>
<dbReference type="PANTHER" id="PTHR11516">
    <property type="entry name" value="PYRUVATE DEHYDROGENASE E1 COMPONENT, ALPHA SUBUNIT BACTERIAL AND ORGANELLAR"/>
    <property type="match status" value="1"/>
</dbReference>
<dbReference type="AlphaFoldDB" id="A0A401ZGA6"/>
<evidence type="ECO:0000256" key="6">
    <source>
        <dbReference type="ARBA" id="ARBA00023317"/>
    </source>
</evidence>
<dbReference type="InterPro" id="IPR050642">
    <property type="entry name" value="PDH_E1_Alpha_Subunit"/>
</dbReference>
<dbReference type="CDD" id="cd02000">
    <property type="entry name" value="TPP_E1_PDC_ADC_BCADC"/>
    <property type="match status" value="1"/>
</dbReference>
<dbReference type="PANTHER" id="PTHR11516:SF60">
    <property type="entry name" value="PYRUVATE DEHYDROGENASE E1 COMPONENT SUBUNIT ALPHA"/>
    <property type="match status" value="1"/>
</dbReference>
<evidence type="ECO:0000313" key="9">
    <source>
        <dbReference type="EMBL" id="GCE05892.1"/>
    </source>
</evidence>
<keyword evidence="4 7" id="KW-0560">Oxidoreductase</keyword>
<evidence type="ECO:0000256" key="4">
    <source>
        <dbReference type="ARBA" id="ARBA00023002"/>
    </source>
</evidence>
<keyword evidence="5 7" id="KW-0786">Thiamine pyrophosphate</keyword>
<comment type="catalytic activity">
    <reaction evidence="7">
        <text>N(6)-[(R)-lipoyl]-L-lysyl-[protein] + pyruvate + H(+) = N(6)-[(R)-S(8)-acetyldihydrolipoyl]-L-lysyl-[protein] + CO2</text>
        <dbReference type="Rhea" id="RHEA:19189"/>
        <dbReference type="Rhea" id="RHEA-COMP:10474"/>
        <dbReference type="Rhea" id="RHEA-COMP:10478"/>
        <dbReference type="ChEBI" id="CHEBI:15361"/>
        <dbReference type="ChEBI" id="CHEBI:15378"/>
        <dbReference type="ChEBI" id="CHEBI:16526"/>
        <dbReference type="ChEBI" id="CHEBI:83099"/>
        <dbReference type="ChEBI" id="CHEBI:83111"/>
        <dbReference type="EC" id="1.2.4.1"/>
    </reaction>
</comment>
<dbReference type="InterPro" id="IPR029061">
    <property type="entry name" value="THDP-binding"/>
</dbReference>
<sequence>MSTEQQKRPDGRDATTTDKPRVVALPEDENRETLVNYYHQMLLVRRFEEKSDEMYKMARIGGYCHLNLGEEATVVGFCAGLEAKDYLYTNYREHGYALGRGISANAVMAELFGKETGCSYGRGGSMHMFSLEHRLLGGYGIVGGQVPLAVGAAFAVAYRGSDEVVAVQMGDGATNGGPFYESLNLAKIYKLPVIFFVVNNQYGMGLPVEKGSAVAELYRKGCAFDVRGERVDGNDVIAVRDAVRRAAKVAREEHEPYIVEAVSFRHRGHSVIDPDRYRDEEVVRRGRALDPVPAFAKRLQDAHLIDEQGLQALEEQVEQVVNEAVRFAEESPFPPVESLFDHIYASDEHLQESK</sequence>
<dbReference type="EMBL" id="BIFQ01000001">
    <property type="protein sequence ID" value="GCE05892.1"/>
    <property type="molecule type" value="Genomic_DNA"/>
</dbReference>
<gene>
    <name evidence="7 9" type="primary">pdhA</name>
    <name evidence="9" type="ORF">KDAU_32210</name>
</gene>
<comment type="subunit">
    <text evidence="7">Heterodimer of an alpha and a beta chain.</text>
</comment>
<organism evidence="9 10">
    <name type="scientific">Dictyobacter aurantiacus</name>
    <dbReference type="NCBI Taxonomy" id="1936993"/>
    <lineage>
        <taxon>Bacteria</taxon>
        <taxon>Bacillati</taxon>
        <taxon>Chloroflexota</taxon>
        <taxon>Ktedonobacteria</taxon>
        <taxon>Ktedonobacterales</taxon>
        <taxon>Dictyobacteraceae</taxon>
        <taxon>Dictyobacter</taxon>
    </lineage>
</organism>
<dbReference type="NCBIfam" id="TIGR03182">
    <property type="entry name" value="PDH_E1_alph_y"/>
    <property type="match status" value="1"/>
</dbReference>
<dbReference type="InterPro" id="IPR017597">
    <property type="entry name" value="Pyrv_DH_E1_asu_subgrp-y"/>
</dbReference>
<comment type="function">
    <text evidence="7">The pyruvate dehydrogenase complex catalyzes the overall conversion of pyruvate to acetyl-CoA and CO(2).</text>
</comment>
<comment type="cofactor">
    <cofactor evidence="1 7">
        <name>thiamine diphosphate</name>
        <dbReference type="ChEBI" id="CHEBI:58937"/>
    </cofactor>
</comment>
<protein>
    <recommendedName>
        <fullName evidence="3 7">Pyruvate dehydrogenase E1 component subunit alpha</fullName>
        <ecNumber evidence="2 7">1.2.4.1</ecNumber>
    </recommendedName>
</protein>
<evidence type="ECO:0000256" key="2">
    <source>
        <dbReference type="ARBA" id="ARBA00012281"/>
    </source>
</evidence>
<evidence type="ECO:0000313" key="10">
    <source>
        <dbReference type="Proteomes" id="UP000287224"/>
    </source>
</evidence>
<comment type="caution">
    <text evidence="9">The sequence shown here is derived from an EMBL/GenBank/DDBJ whole genome shotgun (WGS) entry which is preliminary data.</text>
</comment>
<feature type="domain" description="Dehydrogenase E1 component" evidence="8">
    <location>
        <begin position="40"/>
        <end position="336"/>
    </location>
</feature>
<name>A0A401ZGA6_9CHLR</name>
<dbReference type="SUPFAM" id="SSF52518">
    <property type="entry name" value="Thiamin diphosphate-binding fold (THDP-binding)"/>
    <property type="match status" value="1"/>
</dbReference>
<dbReference type="Gene3D" id="3.40.50.970">
    <property type="match status" value="1"/>
</dbReference>
<evidence type="ECO:0000256" key="1">
    <source>
        <dbReference type="ARBA" id="ARBA00001964"/>
    </source>
</evidence>